<keyword evidence="2" id="KW-1185">Reference proteome</keyword>
<dbReference type="Proteomes" id="UP001629953">
    <property type="component" value="Unassembled WGS sequence"/>
</dbReference>
<sequence>MNIECPSCSEENKIEYGENIICNKCGTTFAGHTYKKFKKPLLSASSALLIGVFGTYKIDQLYLNEQRYPVKIEYEIIDSCVNSDQRAITNHQYLEKKERCSCALELTMDSISYKEATSDDSKFLQKFRSNLNHCK</sequence>
<comment type="caution">
    <text evidence="1">The sequence shown here is derived from an EMBL/GenBank/DDBJ whole genome shotgun (WGS) entry which is preliminary data.</text>
</comment>
<name>A0ABW9G403_9GAMM</name>
<organism evidence="1 2">
    <name type="scientific">Celerinatantimonas yamalensis</name>
    <dbReference type="NCBI Taxonomy" id="559956"/>
    <lineage>
        <taxon>Bacteria</taxon>
        <taxon>Pseudomonadati</taxon>
        <taxon>Pseudomonadota</taxon>
        <taxon>Gammaproteobacteria</taxon>
        <taxon>Celerinatantimonadaceae</taxon>
        <taxon>Celerinatantimonas</taxon>
    </lineage>
</organism>
<evidence type="ECO:0000313" key="1">
    <source>
        <dbReference type="EMBL" id="MFM2483768.1"/>
    </source>
</evidence>
<gene>
    <name evidence="1" type="ORF">ABUE30_01545</name>
</gene>
<proteinExistence type="predicted"/>
<dbReference type="EMBL" id="JBEQCT010000001">
    <property type="protein sequence ID" value="MFM2483768.1"/>
    <property type="molecule type" value="Genomic_DNA"/>
</dbReference>
<reference evidence="1 2" key="1">
    <citation type="journal article" date="2013" name="Int. J. Syst. Evol. Microbiol.">
        <title>Celerinatantimonas yamalensis sp. nov., a cold-adapted diazotrophic bacterium from a cold permafrost brine.</title>
        <authorList>
            <person name="Shcherbakova V."/>
            <person name="Chuvilskaya N."/>
            <person name="Rivkina E."/>
            <person name="Demidov N."/>
            <person name="Uchaeva V."/>
            <person name="Suetin S."/>
            <person name="Suzina N."/>
            <person name="Gilichinsky D."/>
        </authorList>
    </citation>
    <scope>NUCLEOTIDE SEQUENCE [LARGE SCALE GENOMIC DNA]</scope>
    <source>
        <strain evidence="1 2">C7</strain>
    </source>
</reference>
<protein>
    <recommendedName>
        <fullName evidence="3">TFIIB-type domain-containing protein</fullName>
    </recommendedName>
</protein>
<dbReference type="RefSeq" id="WP_408621927.1">
    <property type="nucleotide sequence ID" value="NZ_JBEQCT010000001.1"/>
</dbReference>
<evidence type="ECO:0008006" key="3">
    <source>
        <dbReference type="Google" id="ProtNLM"/>
    </source>
</evidence>
<evidence type="ECO:0000313" key="2">
    <source>
        <dbReference type="Proteomes" id="UP001629953"/>
    </source>
</evidence>
<accession>A0ABW9G403</accession>